<dbReference type="InterPro" id="IPR012978">
    <property type="entry name" value="HEAT_RRP12"/>
</dbReference>
<feature type="compositionally biased region" description="Acidic residues" evidence="4">
    <location>
        <begin position="1100"/>
        <end position="1112"/>
    </location>
</feature>
<feature type="compositionally biased region" description="Basic and acidic residues" evidence="4">
    <location>
        <begin position="1163"/>
        <end position="1188"/>
    </location>
</feature>
<comment type="caution">
    <text evidence="7">The sequence shown here is derived from an EMBL/GenBank/DDBJ whole genome shotgun (WGS) entry which is preliminary data.</text>
</comment>
<dbReference type="OrthoDB" id="2192888at2759"/>
<evidence type="ECO:0000256" key="2">
    <source>
        <dbReference type="ARBA" id="ARBA00007690"/>
    </source>
</evidence>
<dbReference type="InterPro" id="IPR057860">
    <property type="entry name" value="HEAT_RRP12_N"/>
</dbReference>
<evidence type="ECO:0000259" key="5">
    <source>
        <dbReference type="Pfam" id="PF08161"/>
    </source>
</evidence>
<dbReference type="Pfam" id="PF08161">
    <property type="entry name" value="RRP12_HEAT"/>
    <property type="match status" value="1"/>
</dbReference>
<keyword evidence="3" id="KW-0539">Nucleus</keyword>
<evidence type="ECO:0000256" key="1">
    <source>
        <dbReference type="ARBA" id="ARBA00004123"/>
    </source>
</evidence>
<dbReference type="InParanoid" id="A0A1X2HHD7"/>
<evidence type="ECO:0000259" key="6">
    <source>
        <dbReference type="Pfam" id="PF25772"/>
    </source>
</evidence>
<dbReference type="STRING" id="13706.A0A1X2HHD7"/>
<feature type="compositionally biased region" description="Acidic residues" evidence="4">
    <location>
        <begin position="1143"/>
        <end position="1152"/>
    </location>
</feature>
<dbReference type="Proteomes" id="UP000242180">
    <property type="component" value="Unassembled WGS sequence"/>
</dbReference>
<feature type="region of interest" description="Disordered" evidence="4">
    <location>
        <begin position="1072"/>
        <end position="1120"/>
    </location>
</feature>
<dbReference type="InterPro" id="IPR016024">
    <property type="entry name" value="ARM-type_fold"/>
</dbReference>
<dbReference type="EMBL" id="MCGN01000003">
    <property type="protein sequence ID" value="ORY98491.1"/>
    <property type="molecule type" value="Genomic_DNA"/>
</dbReference>
<proteinExistence type="inferred from homology"/>
<dbReference type="Gene3D" id="1.25.10.10">
    <property type="entry name" value="Leucine-rich Repeat Variant"/>
    <property type="match status" value="1"/>
</dbReference>
<sequence>MDAKFEKLRTQVNSKLENQKLYARTLLAIEETIREQGGNPVPTSYFGAILSTLQSVGPENEVTGALLYLMSDVLPELPAGVLGSKCDVVLPILEQTYASQQNEQPIVRSIIGCLQELLAHLDAAAWSMPPPKRAYRLLLTLSATASPKARKASQDAVKNILSRVPPPNLVHPAANMTADFVMKVLNETTKSDQHATQQILVLVRRIIHQWPQNKFAVLCHVLLQLPEYNNVFLTKSTFEVFEALFDAQDTDIDEEKFMALLKAIYDMKPAAIDDNLYPTWLLIVSKAYPALAKMNPSASANIVAPVFTLIFGDFKEESRCHRVMADCLSKLIDLCVTEDMITEVCQGGANGLNQIVAALEEGLGIFYQRAWQHIMVVQQSLFRRLYHNASPLMNNVVSMLGELRLSPAGAYKEELDKTLGAAIATMGPANFLSILPLNLESPNSSSDVGRAFLLPLLKAYTTNTTLGYFVEHLIPLADRLAERGQAANARGLSVQVKVYETLVNQIWNLAPGFCDLPLDLSSAFNDSVAERFSQILYSEPELRAVMAKSLQYLVEKNKTLSQSSADDEDLRKAYGVTVPEAKHNIQHMSKFANNYLAVFFNVYSQAPTASRGYMANTIASYLSIASTSDVNATFQKVLGLLSQALEQPTGPVSNDPTIPPPMSHTMLDLSAIMVPFLDVESAKLLYNGTVTTLLPKEDEPTLQKKGYKILCHLMGCPVGQQVIRDNVVDVQEKLLAATATCSVAARKDRIRALLAFIPLLPSDSLHFIPSIVSEVVISCKDSNEKTRTFAFLLLVRMGEKMKEGGIVKNSLLEGMDENVPDAHANISEYFTMVTAGLAGTTAHMIAATITALSRIFYEFKDDLAPDLALELLQAINVFVASTNREIVRSALGYVKVCLVSLHDDVLTAELPSIVENLIQCSHQTRNQFKVKIRHLFERLIRRFGFEQVNALVPEDDKKLVANIQKRRLRAKRKKADAGDEEEEEEEMQDTRQSAAKNVGGQDAYEEVLYGSDSELDESDNEMIQNVKSALNKKQGKKDKADGLTYIREGEDDNPLDFLDRSALGRITSAKPKLPKSKNLAKGAKFDEEGKLIINEHDGDSDSEDSEEEEEDYYMQAQKSADGFIRTERNKIKFKKAGKHGNDDDAMDLDEDGGAGRRKKKGPKERYEMIGKEFRSKKAKGDVKSKNKADPYAYMPLGKVIKKKGRPTGAKVTFTGRVRR</sequence>
<dbReference type="GO" id="GO:0005634">
    <property type="term" value="C:nucleus"/>
    <property type="evidence" value="ECO:0007669"/>
    <property type="project" value="UniProtKB-SubCell"/>
</dbReference>
<dbReference type="AlphaFoldDB" id="A0A1X2HHD7"/>
<dbReference type="Pfam" id="PF25772">
    <property type="entry name" value="HEAT_RRP12_N"/>
    <property type="match status" value="1"/>
</dbReference>
<dbReference type="GO" id="GO:0000462">
    <property type="term" value="P:maturation of SSU-rRNA from tricistronic rRNA transcript (SSU-rRNA, 5.8S rRNA, LSU-rRNA)"/>
    <property type="evidence" value="ECO:0007669"/>
    <property type="project" value="EnsemblFungi"/>
</dbReference>
<comment type="similarity">
    <text evidence="2">Belongs to the RRP12 family.</text>
</comment>
<name>A0A1X2HHD7_SYNRA</name>
<protein>
    <submittedName>
        <fullName evidence="7">NUC173 domain-domain-containing protein</fullName>
    </submittedName>
</protein>
<comment type="subcellular location">
    <subcellularLocation>
        <location evidence="1">Nucleus</location>
    </subcellularLocation>
</comment>
<evidence type="ECO:0000256" key="3">
    <source>
        <dbReference type="ARBA" id="ARBA00023242"/>
    </source>
</evidence>
<dbReference type="PANTHER" id="PTHR48287">
    <property type="entry name" value="ARM REPEAT SUPERFAMILY PROTEIN"/>
    <property type="match status" value="1"/>
</dbReference>
<dbReference type="FunCoup" id="A0A1X2HHD7">
    <property type="interactions" value="364"/>
</dbReference>
<accession>A0A1X2HHD7</accession>
<feature type="domain" description="RRP12 N-terminal HEAT" evidence="6">
    <location>
        <begin position="16"/>
        <end position="249"/>
    </location>
</feature>
<dbReference type="OMA" id="PDQMKHR"/>
<evidence type="ECO:0000313" key="7">
    <source>
        <dbReference type="EMBL" id="ORY98491.1"/>
    </source>
</evidence>
<organism evidence="7 8">
    <name type="scientific">Syncephalastrum racemosum</name>
    <name type="common">Filamentous fungus</name>
    <dbReference type="NCBI Taxonomy" id="13706"/>
    <lineage>
        <taxon>Eukaryota</taxon>
        <taxon>Fungi</taxon>
        <taxon>Fungi incertae sedis</taxon>
        <taxon>Mucoromycota</taxon>
        <taxon>Mucoromycotina</taxon>
        <taxon>Mucoromycetes</taxon>
        <taxon>Mucorales</taxon>
        <taxon>Syncephalastraceae</taxon>
        <taxon>Syncephalastrum</taxon>
    </lineage>
</organism>
<keyword evidence="8" id="KW-1185">Reference proteome</keyword>
<reference evidence="7 8" key="1">
    <citation type="submission" date="2016-07" db="EMBL/GenBank/DDBJ databases">
        <title>Pervasive Adenine N6-methylation of Active Genes in Fungi.</title>
        <authorList>
            <consortium name="DOE Joint Genome Institute"/>
            <person name="Mondo S.J."/>
            <person name="Dannebaum R.O."/>
            <person name="Kuo R.C."/>
            <person name="Labutti K."/>
            <person name="Haridas S."/>
            <person name="Kuo A."/>
            <person name="Salamov A."/>
            <person name="Ahrendt S.R."/>
            <person name="Lipzen A."/>
            <person name="Sullivan W."/>
            <person name="Andreopoulos W.B."/>
            <person name="Clum A."/>
            <person name="Lindquist E."/>
            <person name="Daum C."/>
            <person name="Ramamoorthy G.K."/>
            <person name="Gryganskyi A."/>
            <person name="Culley D."/>
            <person name="Magnuson J.K."/>
            <person name="James T.Y."/>
            <person name="O'Malley M.A."/>
            <person name="Stajich J.E."/>
            <person name="Spatafora J.W."/>
            <person name="Visel A."/>
            <person name="Grigoriev I.V."/>
        </authorList>
    </citation>
    <scope>NUCLEOTIDE SEQUENCE [LARGE SCALE GENOMIC DNA]</scope>
    <source>
        <strain evidence="7 8">NRRL 2496</strain>
    </source>
</reference>
<feature type="compositionally biased region" description="Acidic residues" evidence="4">
    <location>
        <begin position="978"/>
        <end position="987"/>
    </location>
</feature>
<evidence type="ECO:0000256" key="4">
    <source>
        <dbReference type="SAM" id="MobiDB-lite"/>
    </source>
</evidence>
<evidence type="ECO:0000313" key="8">
    <source>
        <dbReference type="Proteomes" id="UP000242180"/>
    </source>
</evidence>
<dbReference type="PANTHER" id="PTHR48287:SF1">
    <property type="entry name" value="ARM REPEAT SUPERFAMILY PROTEIN"/>
    <property type="match status" value="1"/>
</dbReference>
<feature type="region of interest" description="Disordered" evidence="4">
    <location>
        <begin position="1134"/>
        <end position="1189"/>
    </location>
</feature>
<feature type="region of interest" description="Disordered" evidence="4">
    <location>
        <begin position="971"/>
        <end position="1003"/>
    </location>
</feature>
<dbReference type="GO" id="GO:0030688">
    <property type="term" value="C:preribosome, small subunit precursor"/>
    <property type="evidence" value="ECO:0007669"/>
    <property type="project" value="EnsemblFungi"/>
</dbReference>
<dbReference type="InterPro" id="IPR011989">
    <property type="entry name" value="ARM-like"/>
</dbReference>
<gene>
    <name evidence="7" type="ORF">BCR43DRAFT_556340</name>
</gene>
<feature type="domain" description="RRP12 HEAT" evidence="5">
    <location>
        <begin position="317"/>
        <end position="605"/>
    </location>
</feature>
<dbReference type="InterPro" id="IPR052087">
    <property type="entry name" value="RRP12"/>
</dbReference>
<feature type="compositionally biased region" description="Basic and acidic residues" evidence="4">
    <location>
        <begin position="1083"/>
        <end position="1099"/>
    </location>
</feature>
<dbReference type="SUPFAM" id="SSF48371">
    <property type="entry name" value="ARM repeat"/>
    <property type="match status" value="1"/>
</dbReference>